<dbReference type="GO" id="GO:0032981">
    <property type="term" value="P:mitochondrial respiratory chain complex I assembly"/>
    <property type="evidence" value="ECO:0007669"/>
    <property type="project" value="TreeGrafter"/>
</dbReference>
<dbReference type="AlphaFoldDB" id="A0AAF0DUS1"/>
<feature type="region of interest" description="Disordered" evidence="1">
    <location>
        <begin position="1"/>
        <end position="26"/>
    </location>
</feature>
<dbReference type="InterPro" id="IPR007523">
    <property type="entry name" value="NDUFAF3/AAMDC"/>
</dbReference>
<dbReference type="PANTHER" id="PTHR21192:SF2">
    <property type="entry name" value="NADH DEHYDROGENASE [UBIQUINONE] 1 ALPHA SUBCOMPLEX ASSEMBLY FACTOR 3"/>
    <property type="match status" value="1"/>
</dbReference>
<name>A0AAF0DUS1_9BASI</name>
<dbReference type="PANTHER" id="PTHR21192">
    <property type="entry name" value="NUCLEAR PROTEIN E3-3"/>
    <property type="match status" value="1"/>
</dbReference>
<proteinExistence type="predicted"/>
<dbReference type="EMBL" id="CP119954">
    <property type="protein sequence ID" value="WFC96725.1"/>
    <property type="molecule type" value="Genomic_DNA"/>
</dbReference>
<organism evidence="2 3">
    <name type="scientific">Malassezia brasiliensis</name>
    <dbReference type="NCBI Taxonomy" id="1821822"/>
    <lineage>
        <taxon>Eukaryota</taxon>
        <taxon>Fungi</taxon>
        <taxon>Dikarya</taxon>
        <taxon>Basidiomycota</taxon>
        <taxon>Ustilaginomycotina</taxon>
        <taxon>Malasseziomycetes</taxon>
        <taxon>Malasseziales</taxon>
        <taxon>Malasseziaceae</taxon>
        <taxon>Malassezia</taxon>
    </lineage>
</organism>
<feature type="compositionally biased region" description="Polar residues" evidence="1">
    <location>
        <begin position="1"/>
        <end position="10"/>
    </location>
</feature>
<dbReference type="InterPro" id="IPR036748">
    <property type="entry name" value="MTH938-like_sf"/>
</dbReference>
<sequence>MASMPFTTSVPRARRDQPDDLDFDNPLSNILEDDTLPIRIAKVTAKEIKLADGLVVPSPCIFLNGKVFLWNPPKIDPMTAMPNGKGWESWNSVRYRKIDMQRNACSTYNLLSEEGRSVAAAILPAP</sequence>
<keyword evidence="3" id="KW-1185">Reference proteome</keyword>
<reference evidence="2" key="1">
    <citation type="submission" date="2023-03" db="EMBL/GenBank/DDBJ databases">
        <title>Mating type loci evolution in Malassezia.</title>
        <authorList>
            <person name="Coelho M.A."/>
        </authorList>
    </citation>
    <scope>NUCLEOTIDE SEQUENCE</scope>
    <source>
        <strain evidence="2">CBS 14135</strain>
    </source>
</reference>
<gene>
    <name evidence="2" type="ORF">MBRA1_003387</name>
</gene>
<evidence type="ECO:0000313" key="2">
    <source>
        <dbReference type="EMBL" id="WFC96725.1"/>
    </source>
</evidence>
<dbReference type="Proteomes" id="UP001216638">
    <property type="component" value="Chromosome 4"/>
</dbReference>
<protein>
    <submittedName>
        <fullName evidence="2">Uncharacterized protein</fullName>
    </submittedName>
</protein>
<dbReference type="GO" id="GO:0005743">
    <property type="term" value="C:mitochondrial inner membrane"/>
    <property type="evidence" value="ECO:0007669"/>
    <property type="project" value="TreeGrafter"/>
</dbReference>
<accession>A0AAF0DUS1</accession>
<dbReference type="Gene3D" id="3.40.1230.10">
    <property type="entry name" value="MTH938-like"/>
    <property type="match status" value="1"/>
</dbReference>
<evidence type="ECO:0000256" key="1">
    <source>
        <dbReference type="SAM" id="MobiDB-lite"/>
    </source>
</evidence>
<evidence type="ECO:0000313" key="3">
    <source>
        <dbReference type="Proteomes" id="UP001216638"/>
    </source>
</evidence>
<dbReference type="SUPFAM" id="SSF64076">
    <property type="entry name" value="MTH938-like"/>
    <property type="match status" value="1"/>
</dbReference>